<dbReference type="GO" id="GO:0016787">
    <property type="term" value="F:hydrolase activity"/>
    <property type="evidence" value="ECO:0007669"/>
    <property type="project" value="UniProtKB-KW"/>
</dbReference>
<dbReference type="InterPro" id="IPR013094">
    <property type="entry name" value="AB_hydrolase_3"/>
</dbReference>
<sequence>MPSRRTCASVRAGCVVVSVDYRLGPERPYPAAVEDAAEALHWVLGQGKQELGVNVNKIAVGGSSSGANLAAILTHKAALSEPPIPIIFQLLVVPVVDNTASPDGEKYPSWKENANTVSLTPEKMLWFRNNYLPNKEDWTKWDNSPIFAPEEAFKKAPNAWIAVAELDILRDEGIAYGKKLEEAGAQVNLQVYKGAPHPIMAMDGVLDVGRQLVSDAAEALGRAFGTE</sequence>
<dbReference type="InterPro" id="IPR029058">
    <property type="entry name" value="AB_hydrolase_fold"/>
</dbReference>
<dbReference type="Proteomes" id="UP000250043">
    <property type="component" value="Unassembled WGS sequence"/>
</dbReference>
<protein>
    <submittedName>
        <fullName evidence="3">Alpha/beta hydrolase fold-3</fullName>
    </submittedName>
</protein>
<proteinExistence type="predicted"/>
<dbReference type="Gene3D" id="3.40.50.1820">
    <property type="entry name" value="alpha/beta hydrolase"/>
    <property type="match status" value="1"/>
</dbReference>
<dbReference type="InterPro" id="IPR050300">
    <property type="entry name" value="GDXG_lipolytic_enzyme"/>
</dbReference>
<feature type="domain" description="Alpha/beta hydrolase fold-3" evidence="2">
    <location>
        <begin position="9"/>
        <end position="199"/>
    </location>
</feature>
<evidence type="ECO:0000313" key="3">
    <source>
        <dbReference type="EMBL" id="OCH96136.1"/>
    </source>
</evidence>
<accession>A0A8E2DUY5</accession>
<dbReference type="PANTHER" id="PTHR48081:SF8">
    <property type="entry name" value="ALPHA_BETA HYDROLASE FOLD-3 DOMAIN-CONTAINING PROTEIN-RELATED"/>
    <property type="match status" value="1"/>
</dbReference>
<keyword evidence="1 3" id="KW-0378">Hydrolase</keyword>
<dbReference type="AlphaFoldDB" id="A0A8E2DUY5"/>
<dbReference type="EMBL" id="KV722332">
    <property type="protein sequence ID" value="OCH96136.1"/>
    <property type="molecule type" value="Genomic_DNA"/>
</dbReference>
<dbReference type="PANTHER" id="PTHR48081">
    <property type="entry name" value="AB HYDROLASE SUPERFAMILY PROTEIN C4A8.06C"/>
    <property type="match status" value="1"/>
</dbReference>
<dbReference type="Pfam" id="PF07859">
    <property type="entry name" value="Abhydrolase_3"/>
    <property type="match status" value="1"/>
</dbReference>
<evidence type="ECO:0000256" key="1">
    <source>
        <dbReference type="ARBA" id="ARBA00022801"/>
    </source>
</evidence>
<dbReference type="SUPFAM" id="SSF53474">
    <property type="entry name" value="alpha/beta-Hydrolases"/>
    <property type="match status" value="1"/>
</dbReference>
<dbReference type="OrthoDB" id="408631at2759"/>
<evidence type="ECO:0000259" key="2">
    <source>
        <dbReference type="Pfam" id="PF07859"/>
    </source>
</evidence>
<keyword evidence="4" id="KW-1185">Reference proteome</keyword>
<organism evidence="3 4">
    <name type="scientific">Obba rivulosa</name>
    <dbReference type="NCBI Taxonomy" id="1052685"/>
    <lineage>
        <taxon>Eukaryota</taxon>
        <taxon>Fungi</taxon>
        <taxon>Dikarya</taxon>
        <taxon>Basidiomycota</taxon>
        <taxon>Agaricomycotina</taxon>
        <taxon>Agaricomycetes</taxon>
        <taxon>Polyporales</taxon>
        <taxon>Gelatoporiaceae</taxon>
        <taxon>Obba</taxon>
    </lineage>
</organism>
<gene>
    <name evidence="3" type="ORF">OBBRIDRAFT_787587</name>
</gene>
<evidence type="ECO:0000313" key="4">
    <source>
        <dbReference type="Proteomes" id="UP000250043"/>
    </source>
</evidence>
<name>A0A8E2DUY5_9APHY</name>
<reference evidence="3 4" key="1">
    <citation type="submission" date="2016-07" db="EMBL/GenBank/DDBJ databases">
        <title>Draft genome of the white-rot fungus Obba rivulosa 3A-2.</title>
        <authorList>
            <consortium name="DOE Joint Genome Institute"/>
            <person name="Miettinen O."/>
            <person name="Riley R."/>
            <person name="Acob R."/>
            <person name="Barry K."/>
            <person name="Cullen D."/>
            <person name="De Vries R."/>
            <person name="Hainaut M."/>
            <person name="Hatakka A."/>
            <person name="Henrissat B."/>
            <person name="Hilden K."/>
            <person name="Kuo R."/>
            <person name="Labutti K."/>
            <person name="Lipzen A."/>
            <person name="Makela M.R."/>
            <person name="Sandor L."/>
            <person name="Spatafora J.W."/>
            <person name="Grigoriev I.V."/>
            <person name="Hibbett D.S."/>
        </authorList>
    </citation>
    <scope>NUCLEOTIDE SEQUENCE [LARGE SCALE GENOMIC DNA]</scope>
    <source>
        <strain evidence="3 4">3A-2</strain>
    </source>
</reference>